<accession>A0AAV7NEU6</accession>
<feature type="region of interest" description="Disordered" evidence="1">
    <location>
        <begin position="37"/>
        <end position="61"/>
    </location>
</feature>
<comment type="caution">
    <text evidence="2">The sequence shown here is derived from an EMBL/GenBank/DDBJ whole genome shotgun (WGS) entry which is preliminary data.</text>
</comment>
<name>A0AAV7NEU6_PLEWA</name>
<keyword evidence="3" id="KW-1185">Reference proteome</keyword>
<dbReference type="Proteomes" id="UP001066276">
    <property type="component" value="Chromosome 8"/>
</dbReference>
<dbReference type="AlphaFoldDB" id="A0AAV7NEU6"/>
<evidence type="ECO:0000313" key="2">
    <source>
        <dbReference type="EMBL" id="KAJ1114591.1"/>
    </source>
</evidence>
<proteinExistence type="predicted"/>
<gene>
    <name evidence="2" type="ORF">NDU88_002826</name>
</gene>
<evidence type="ECO:0000256" key="1">
    <source>
        <dbReference type="SAM" id="MobiDB-lite"/>
    </source>
</evidence>
<protein>
    <submittedName>
        <fullName evidence="2">Uncharacterized protein</fullName>
    </submittedName>
</protein>
<reference evidence="2" key="1">
    <citation type="journal article" date="2022" name="bioRxiv">
        <title>Sequencing and chromosome-scale assembly of the giantPleurodeles waltlgenome.</title>
        <authorList>
            <person name="Brown T."/>
            <person name="Elewa A."/>
            <person name="Iarovenko S."/>
            <person name="Subramanian E."/>
            <person name="Araus A.J."/>
            <person name="Petzold A."/>
            <person name="Susuki M."/>
            <person name="Suzuki K.-i.T."/>
            <person name="Hayashi T."/>
            <person name="Toyoda A."/>
            <person name="Oliveira C."/>
            <person name="Osipova E."/>
            <person name="Leigh N.D."/>
            <person name="Simon A."/>
            <person name="Yun M.H."/>
        </authorList>
    </citation>
    <scope>NUCLEOTIDE SEQUENCE</scope>
    <source>
        <strain evidence="2">20211129_DDA</strain>
        <tissue evidence="2">Liver</tissue>
    </source>
</reference>
<sequence length="88" mass="9611">MTGARGWDVRRQSAPLGNELVKPGGCRAVTSQGCGREMKRGKRTWAERPAGAPTDPGGEPCWREASTTHEFHTEEDDAMHMSQSSLRG</sequence>
<organism evidence="2 3">
    <name type="scientific">Pleurodeles waltl</name>
    <name type="common">Iberian ribbed newt</name>
    <dbReference type="NCBI Taxonomy" id="8319"/>
    <lineage>
        <taxon>Eukaryota</taxon>
        <taxon>Metazoa</taxon>
        <taxon>Chordata</taxon>
        <taxon>Craniata</taxon>
        <taxon>Vertebrata</taxon>
        <taxon>Euteleostomi</taxon>
        <taxon>Amphibia</taxon>
        <taxon>Batrachia</taxon>
        <taxon>Caudata</taxon>
        <taxon>Salamandroidea</taxon>
        <taxon>Salamandridae</taxon>
        <taxon>Pleurodelinae</taxon>
        <taxon>Pleurodeles</taxon>
    </lineage>
</organism>
<dbReference type="EMBL" id="JANPWB010000012">
    <property type="protein sequence ID" value="KAJ1114591.1"/>
    <property type="molecule type" value="Genomic_DNA"/>
</dbReference>
<evidence type="ECO:0000313" key="3">
    <source>
        <dbReference type="Proteomes" id="UP001066276"/>
    </source>
</evidence>